<evidence type="ECO:0000313" key="6">
    <source>
        <dbReference type="EMBL" id="MFC5584220.1"/>
    </source>
</evidence>
<reference evidence="7" key="1">
    <citation type="journal article" date="2019" name="Int. J. Syst. Evol. Microbiol.">
        <title>The Global Catalogue of Microorganisms (GCM) 10K type strain sequencing project: providing services to taxonomists for standard genome sequencing and annotation.</title>
        <authorList>
            <consortium name="The Broad Institute Genomics Platform"/>
            <consortium name="The Broad Institute Genome Sequencing Center for Infectious Disease"/>
            <person name="Wu L."/>
            <person name="Ma J."/>
        </authorList>
    </citation>
    <scope>NUCLEOTIDE SEQUENCE [LARGE SCALE GENOMIC DNA]</scope>
    <source>
        <strain evidence="7">JCM 3366</strain>
    </source>
</reference>
<keyword evidence="4 5" id="KW-0472">Membrane</keyword>
<dbReference type="InterPro" id="IPR023352">
    <property type="entry name" value="MAPEG-like_dom_sf"/>
</dbReference>
<dbReference type="SUPFAM" id="SSF161084">
    <property type="entry name" value="MAPEG domain-like"/>
    <property type="match status" value="1"/>
</dbReference>
<accession>A0ABW0T5I2</accession>
<evidence type="ECO:0000256" key="3">
    <source>
        <dbReference type="ARBA" id="ARBA00022989"/>
    </source>
</evidence>
<dbReference type="Gene3D" id="1.20.120.550">
    <property type="entry name" value="Membrane associated eicosanoid/glutathione metabolism-like domain"/>
    <property type="match status" value="1"/>
</dbReference>
<evidence type="ECO:0000256" key="4">
    <source>
        <dbReference type="ARBA" id="ARBA00023136"/>
    </source>
</evidence>
<dbReference type="Proteomes" id="UP001596107">
    <property type="component" value="Unassembled WGS sequence"/>
</dbReference>
<dbReference type="RefSeq" id="WP_223019966.1">
    <property type="nucleotide sequence ID" value="NZ_CP078143.1"/>
</dbReference>
<feature type="transmembrane region" description="Helical" evidence="5">
    <location>
        <begin position="116"/>
        <end position="136"/>
    </location>
</feature>
<dbReference type="EMBL" id="JBHSNB010000001">
    <property type="protein sequence ID" value="MFC5584220.1"/>
    <property type="molecule type" value="Genomic_DNA"/>
</dbReference>
<keyword evidence="7" id="KW-1185">Reference proteome</keyword>
<keyword evidence="2 5" id="KW-0812">Transmembrane</keyword>
<dbReference type="Pfam" id="PF01124">
    <property type="entry name" value="MAPEG"/>
    <property type="match status" value="1"/>
</dbReference>
<evidence type="ECO:0000256" key="5">
    <source>
        <dbReference type="SAM" id="Phobius"/>
    </source>
</evidence>
<comment type="caution">
    <text evidence="6">The sequence shown here is derived from an EMBL/GenBank/DDBJ whole genome shotgun (WGS) entry which is preliminary data.</text>
</comment>
<sequence length="139" mass="15710">MSQHAIFWPMIAHVVLVYAVYVLIGLRRKKAVQTGSARVSQFRENREEPPESLFVRNNLANQFELPMVFHSACLALFAVGGAGPVAIWLAWVFVLSRYAHAFVHVTSNRIRYRQPLFVLGFLALGAMWALLALELWNAA</sequence>
<gene>
    <name evidence="6" type="ORF">ACFPOD_03780</name>
</gene>
<feature type="transmembrane region" description="Helical" evidence="5">
    <location>
        <begin position="6"/>
        <end position="26"/>
    </location>
</feature>
<protein>
    <submittedName>
        <fullName evidence="6">MAPEG family protein</fullName>
    </submittedName>
</protein>
<feature type="transmembrane region" description="Helical" evidence="5">
    <location>
        <begin position="72"/>
        <end position="96"/>
    </location>
</feature>
<comment type="subcellular location">
    <subcellularLocation>
        <location evidence="1">Membrane</location>
    </subcellularLocation>
</comment>
<dbReference type="InterPro" id="IPR001129">
    <property type="entry name" value="Membr-assoc_MAPEG"/>
</dbReference>
<evidence type="ECO:0000313" key="7">
    <source>
        <dbReference type="Proteomes" id="UP001596107"/>
    </source>
</evidence>
<evidence type="ECO:0000256" key="2">
    <source>
        <dbReference type="ARBA" id="ARBA00022692"/>
    </source>
</evidence>
<proteinExistence type="predicted"/>
<name>A0ABW0T5I2_9HYPH</name>
<organism evidence="6 7">
    <name type="scientific">Nitratireductor kimnyeongensis</name>
    <dbReference type="NCBI Taxonomy" id="430679"/>
    <lineage>
        <taxon>Bacteria</taxon>
        <taxon>Pseudomonadati</taxon>
        <taxon>Pseudomonadota</taxon>
        <taxon>Alphaproteobacteria</taxon>
        <taxon>Hyphomicrobiales</taxon>
        <taxon>Phyllobacteriaceae</taxon>
        <taxon>Nitratireductor</taxon>
    </lineage>
</organism>
<evidence type="ECO:0000256" key="1">
    <source>
        <dbReference type="ARBA" id="ARBA00004370"/>
    </source>
</evidence>
<keyword evidence="3 5" id="KW-1133">Transmembrane helix</keyword>